<accession>A0A840XFY0</accession>
<dbReference type="InterPro" id="IPR005039">
    <property type="entry name" value="Ant_C"/>
</dbReference>
<dbReference type="Pfam" id="PF02498">
    <property type="entry name" value="Bro-N"/>
    <property type="match status" value="1"/>
</dbReference>
<dbReference type="PROSITE" id="PS51750">
    <property type="entry name" value="BRO_N"/>
    <property type="match status" value="1"/>
</dbReference>
<dbReference type="Pfam" id="PF03374">
    <property type="entry name" value="ANT"/>
    <property type="match status" value="1"/>
</dbReference>
<reference evidence="2 3" key="1">
    <citation type="submission" date="2020-08" db="EMBL/GenBank/DDBJ databases">
        <title>Sequencing the genomes of 1000 actinobacteria strains.</title>
        <authorList>
            <person name="Klenk H.-P."/>
        </authorList>
    </citation>
    <scope>NUCLEOTIDE SEQUENCE [LARGE SCALE GENOMIC DNA]</scope>
    <source>
        <strain evidence="2 3">DSM 23889</strain>
    </source>
</reference>
<evidence type="ECO:0000313" key="3">
    <source>
        <dbReference type="Proteomes" id="UP000552883"/>
    </source>
</evidence>
<name>A0A840XFY0_9MICO</name>
<dbReference type="RefSeq" id="WP_153982516.1">
    <property type="nucleotide sequence ID" value="NZ_BAAANZ010000009.1"/>
</dbReference>
<dbReference type="GO" id="GO:0003677">
    <property type="term" value="F:DNA binding"/>
    <property type="evidence" value="ECO:0007669"/>
    <property type="project" value="InterPro"/>
</dbReference>
<feature type="domain" description="Bro-N" evidence="1">
    <location>
        <begin position="1"/>
        <end position="91"/>
    </location>
</feature>
<dbReference type="PANTHER" id="PTHR36180:SF2">
    <property type="entry name" value="BRO FAMILY PROTEIN"/>
    <property type="match status" value="1"/>
</dbReference>
<keyword evidence="3" id="KW-1185">Reference proteome</keyword>
<organism evidence="2 3">
    <name type="scientific">Microcella frigidaquae</name>
    <dbReference type="NCBI Taxonomy" id="424758"/>
    <lineage>
        <taxon>Bacteria</taxon>
        <taxon>Bacillati</taxon>
        <taxon>Actinomycetota</taxon>
        <taxon>Actinomycetes</taxon>
        <taxon>Micrococcales</taxon>
        <taxon>Microbacteriaceae</taxon>
        <taxon>Microcella</taxon>
    </lineage>
</organism>
<protein>
    <submittedName>
        <fullName evidence="2">Prophage antirepressor-like protein</fullName>
    </submittedName>
</protein>
<evidence type="ECO:0000313" key="2">
    <source>
        <dbReference type="EMBL" id="MBB5617246.1"/>
    </source>
</evidence>
<dbReference type="SMART" id="SM01040">
    <property type="entry name" value="Bro-N"/>
    <property type="match status" value="1"/>
</dbReference>
<gene>
    <name evidence="2" type="ORF">BJ959_000742</name>
</gene>
<dbReference type="InterPro" id="IPR003497">
    <property type="entry name" value="BRO_N_domain"/>
</dbReference>
<dbReference type="EMBL" id="JACHBS010000001">
    <property type="protein sequence ID" value="MBB5617246.1"/>
    <property type="molecule type" value="Genomic_DNA"/>
</dbReference>
<dbReference type="OrthoDB" id="9812611at2"/>
<evidence type="ECO:0000259" key="1">
    <source>
        <dbReference type="PROSITE" id="PS51750"/>
    </source>
</evidence>
<proteinExistence type="predicted"/>
<comment type="caution">
    <text evidence="2">The sequence shown here is derived from an EMBL/GenBank/DDBJ whole genome shotgun (WGS) entry which is preliminary data.</text>
</comment>
<dbReference type="Proteomes" id="UP000552883">
    <property type="component" value="Unassembled WGS sequence"/>
</dbReference>
<sequence>MRTVMVDGAPWFVAGDVARILGYRDAANMTRRLDEDEKGTRSVSTPGGQQNLTIISEAGLYGAVLGSQVSEARSFKRWVTHEVLPSIRKTGAYGSALPTSFAEALELAAAEARRVEALEAQAALDAPKVAAYERLMDADGLLSMEAVAKIGGIGRTTLYARLREARVIVQGGSRMPYQRYMHWFDVKVTVHEGRDGFEYVDYTPRVRPSALVKVLEKAGVTLRADSVPQQLAGFGGMS</sequence>
<dbReference type="PANTHER" id="PTHR36180">
    <property type="entry name" value="DNA-BINDING PROTEIN-RELATED-RELATED"/>
    <property type="match status" value="1"/>
</dbReference>
<dbReference type="AlphaFoldDB" id="A0A840XFY0"/>